<dbReference type="RefSeq" id="XP_018042638.1">
    <property type="nucleotide sequence ID" value="XM_018173915.1"/>
</dbReference>
<reference evidence="1 2" key="1">
    <citation type="submission" date="2016-05" db="EMBL/GenBank/DDBJ databases">
        <title>Comparative analysis of secretome profiles of manganese(II)-oxidizing ascomycete fungi.</title>
        <authorList>
            <consortium name="DOE Joint Genome Institute"/>
            <person name="Zeiner C.A."/>
            <person name="Purvine S.O."/>
            <person name="Zink E.M."/>
            <person name="Wu S."/>
            <person name="Pasa-Tolic L."/>
            <person name="Chaput D.L."/>
            <person name="Haridas S."/>
            <person name="Grigoriev I.V."/>
            <person name="Santelli C.M."/>
            <person name="Hansel C.M."/>
        </authorList>
    </citation>
    <scope>NUCLEOTIDE SEQUENCE [LARGE SCALE GENOMIC DNA]</scope>
    <source>
        <strain evidence="1 2">AP3s5-JAC2a</strain>
    </source>
</reference>
<keyword evidence="2" id="KW-1185">Reference proteome</keyword>
<sequence length="389" mass="41780">MTRILRLATALGFATLQSRQDSETGPALCHSYGMDFQSGGTYFQNSLSSDNLTFVEQFEGCNQDVAYNIIVDPQGDQNLCTDTNLAPDDTDMLSTCPLRKNQLVSGTWSIIVISDNGEGVPLAAQRDFVLSVGPQLTSTTTPTITATRVLNPIVNQTITETTTDTTYLSPSTVTIPSATITPTTTVTPRKVTSYSTKALLTLRVPAYTFEVTKVTATKTASCKLPTRPAHFDRRAVIVPTVGPVAHIIASIGLFRREEDRGRFLQERAERLALVERAPDPQPLLVTETNTDKWTTATVTSTGTPIVATITSEVTSLATLTPPPITVVSGECTETRVTVTAPTPTLLKTRYIIATVGIPTKTVHYVYTIHTTSTPSAVAEACTSAGGILH</sequence>
<name>A0A177CXL2_9PLEO</name>
<dbReference type="AlphaFoldDB" id="A0A177CXL2"/>
<dbReference type="GeneID" id="28757401"/>
<evidence type="ECO:0000313" key="1">
    <source>
        <dbReference type="EMBL" id="OAG12273.1"/>
    </source>
</evidence>
<gene>
    <name evidence="1" type="ORF">CC84DRAFT_1080961</name>
</gene>
<evidence type="ECO:0000313" key="2">
    <source>
        <dbReference type="Proteomes" id="UP000077069"/>
    </source>
</evidence>
<protein>
    <submittedName>
        <fullName evidence="1">Uncharacterized protein</fullName>
    </submittedName>
</protein>
<dbReference type="InParanoid" id="A0A177CXL2"/>
<accession>A0A177CXL2</accession>
<dbReference type="EMBL" id="KV441548">
    <property type="protein sequence ID" value="OAG12273.1"/>
    <property type="molecule type" value="Genomic_DNA"/>
</dbReference>
<dbReference type="OrthoDB" id="3937708at2759"/>
<organism evidence="1 2">
    <name type="scientific">Paraphaeosphaeria sporulosa</name>
    <dbReference type="NCBI Taxonomy" id="1460663"/>
    <lineage>
        <taxon>Eukaryota</taxon>
        <taxon>Fungi</taxon>
        <taxon>Dikarya</taxon>
        <taxon>Ascomycota</taxon>
        <taxon>Pezizomycotina</taxon>
        <taxon>Dothideomycetes</taxon>
        <taxon>Pleosporomycetidae</taxon>
        <taxon>Pleosporales</taxon>
        <taxon>Massarineae</taxon>
        <taxon>Didymosphaeriaceae</taxon>
        <taxon>Paraphaeosphaeria</taxon>
    </lineage>
</organism>
<dbReference type="Proteomes" id="UP000077069">
    <property type="component" value="Unassembled WGS sequence"/>
</dbReference>
<proteinExistence type="predicted"/>
<dbReference type="STRING" id="1460663.A0A177CXL2"/>